<feature type="domain" description="HTH lysR-type" evidence="5">
    <location>
        <begin position="1"/>
        <end position="58"/>
    </location>
</feature>
<proteinExistence type="inferred from homology"/>
<dbReference type="PANTHER" id="PTHR30419">
    <property type="entry name" value="HTH-TYPE TRANSCRIPTIONAL REGULATOR YBHD"/>
    <property type="match status" value="1"/>
</dbReference>
<dbReference type="PANTHER" id="PTHR30419:SF8">
    <property type="entry name" value="NITROGEN ASSIMILATION TRANSCRIPTIONAL ACTIVATOR-RELATED"/>
    <property type="match status" value="1"/>
</dbReference>
<reference evidence="6 7" key="1">
    <citation type="submission" date="2019-02" db="EMBL/GenBank/DDBJ databases">
        <title>Isolation and identification of novel species under the genus Muribaculum.</title>
        <authorList>
            <person name="Miyake S."/>
            <person name="Ding Y."/>
            <person name="Low A."/>
            <person name="Soh M."/>
            <person name="Seedorf H."/>
        </authorList>
    </citation>
    <scope>NUCLEOTIDE SEQUENCE [LARGE SCALE GENOMIC DNA]</scope>
    <source>
        <strain evidence="6 7">TLL-A4</strain>
    </source>
</reference>
<dbReference type="InterPro" id="IPR050950">
    <property type="entry name" value="HTH-type_LysR_regulators"/>
</dbReference>
<dbReference type="Gene3D" id="3.40.190.290">
    <property type="match status" value="1"/>
</dbReference>
<dbReference type="InterPro" id="IPR005119">
    <property type="entry name" value="LysR_subst-bd"/>
</dbReference>
<dbReference type="EMBL" id="CP039393">
    <property type="protein sequence ID" value="QCD34546.1"/>
    <property type="molecule type" value="Genomic_DNA"/>
</dbReference>
<evidence type="ECO:0000313" key="7">
    <source>
        <dbReference type="Proteomes" id="UP000297031"/>
    </source>
</evidence>
<dbReference type="SUPFAM" id="SSF53850">
    <property type="entry name" value="Periplasmic binding protein-like II"/>
    <property type="match status" value="1"/>
</dbReference>
<dbReference type="FunFam" id="1.10.10.10:FF:000001">
    <property type="entry name" value="LysR family transcriptional regulator"/>
    <property type="match status" value="1"/>
</dbReference>
<evidence type="ECO:0000313" key="6">
    <source>
        <dbReference type="EMBL" id="QCD34546.1"/>
    </source>
</evidence>
<evidence type="ECO:0000256" key="3">
    <source>
        <dbReference type="ARBA" id="ARBA00023125"/>
    </source>
</evidence>
<evidence type="ECO:0000256" key="2">
    <source>
        <dbReference type="ARBA" id="ARBA00023015"/>
    </source>
</evidence>
<dbReference type="GO" id="GO:0003700">
    <property type="term" value="F:DNA-binding transcription factor activity"/>
    <property type="evidence" value="ECO:0007669"/>
    <property type="project" value="InterPro"/>
</dbReference>
<dbReference type="Pfam" id="PF03466">
    <property type="entry name" value="LysR_substrate"/>
    <property type="match status" value="1"/>
</dbReference>
<evidence type="ECO:0000256" key="1">
    <source>
        <dbReference type="ARBA" id="ARBA00009437"/>
    </source>
</evidence>
<dbReference type="GO" id="GO:0005829">
    <property type="term" value="C:cytosol"/>
    <property type="evidence" value="ECO:0007669"/>
    <property type="project" value="TreeGrafter"/>
</dbReference>
<dbReference type="SUPFAM" id="SSF46785">
    <property type="entry name" value="Winged helix' DNA-binding domain"/>
    <property type="match status" value="1"/>
</dbReference>
<dbReference type="AlphaFoldDB" id="A0A4P7VE54"/>
<dbReference type="PRINTS" id="PR00039">
    <property type="entry name" value="HTHLYSR"/>
</dbReference>
<comment type="similarity">
    <text evidence="1">Belongs to the LysR transcriptional regulatory family.</text>
</comment>
<dbReference type="RefSeq" id="WP_136409551.1">
    <property type="nucleotide sequence ID" value="NZ_CP039393.1"/>
</dbReference>
<keyword evidence="4" id="KW-0804">Transcription</keyword>
<dbReference type="GO" id="GO:0003677">
    <property type="term" value="F:DNA binding"/>
    <property type="evidence" value="ECO:0007669"/>
    <property type="project" value="UniProtKB-KW"/>
</dbReference>
<dbReference type="Pfam" id="PF00126">
    <property type="entry name" value="HTH_1"/>
    <property type="match status" value="1"/>
</dbReference>
<dbReference type="InterPro" id="IPR036390">
    <property type="entry name" value="WH_DNA-bd_sf"/>
</dbReference>
<evidence type="ECO:0000259" key="5">
    <source>
        <dbReference type="PROSITE" id="PS50931"/>
    </source>
</evidence>
<dbReference type="PROSITE" id="PS50931">
    <property type="entry name" value="HTH_LYSR"/>
    <property type="match status" value="1"/>
</dbReference>
<keyword evidence="3" id="KW-0238">DNA-binding</keyword>
<dbReference type="InterPro" id="IPR000847">
    <property type="entry name" value="LysR_HTH_N"/>
</dbReference>
<keyword evidence="7" id="KW-1185">Reference proteome</keyword>
<dbReference type="InterPro" id="IPR036388">
    <property type="entry name" value="WH-like_DNA-bd_sf"/>
</dbReference>
<gene>
    <name evidence="6" type="ORF">E7746_00940</name>
</gene>
<organism evidence="6 7">
    <name type="scientific">Muribaculum gordoncarteri</name>
    <dbReference type="NCBI Taxonomy" id="2530390"/>
    <lineage>
        <taxon>Bacteria</taxon>
        <taxon>Pseudomonadati</taxon>
        <taxon>Bacteroidota</taxon>
        <taxon>Bacteroidia</taxon>
        <taxon>Bacteroidales</taxon>
        <taxon>Muribaculaceae</taxon>
        <taxon>Muribaculum</taxon>
    </lineage>
</organism>
<keyword evidence="2" id="KW-0805">Transcription regulation</keyword>
<protein>
    <submittedName>
        <fullName evidence="6">LysR family transcriptional regulator</fullName>
    </submittedName>
</protein>
<dbReference type="OrthoDB" id="9803735at2"/>
<name>A0A4P7VE54_9BACT</name>
<dbReference type="KEGG" id="mgod:E7746_00940"/>
<dbReference type="Proteomes" id="UP000297031">
    <property type="component" value="Chromosome"/>
</dbReference>
<dbReference type="Gene3D" id="1.10.10.10">
    <property type="entry name" value="Winged helix-like DNA-binding domain superfamily/Winged helix DNA-binding domain"/>
    <property type="match status" value="1"/>
</dbReference>
<dbReference type="CDD" id="cd05466">
    <property type="entry name" value="PBP2_LTTR_substrate"/>
    <property type="match status" value="1"/>
</dbReference>
<accession>A0A4P7VE54</accession>
<evidence type="ECO:0000256" key="4">
    <source>
        <dbReference type="ARBA" id="ARBA00023163"/>
    </source>
</evidence>
<sequence>MELRQLRYYVTAARTLNFSQAAQQLAISQSTLSQQIQQLEAELGVQLFRRNSHSVLLTEEGRELLSSAVDALSAAQACKERLADIKGLSVGTLNIGVTYSFSPILTETVITFMKKYPRIKLNVFYKTMEELMTMLVARDVDFVLAFKPLATRDGIDSHVLFDTHLSAIVRPGHPLADCDSVSLADLQRYELALPSCGLQARNAFDSLISGRALDYKVRIELNEVNILLKLVKNTDIVTVLSEATVYGDNQVRALRIMDQGNNMTGCIHTLRNSYRKRSAVEFLKLLSESNAVLERRNSWING</sequence>